<reference evidence="5 6" key="1">
    <citation type="submission" date="2017-03" db="EMBL/GenBank/DDBJ databases">
        <title>Genome sequencing of Shewanella japonica KCTC 22435.</title>
        <authorList>
            <person name="Kim K.M."/>
        </authorList>
    </citation>
    <scope>NUCLEOTIDE SEQUENCE [LARGE SCALE GENOMIC DNA]</scope>
    <source>
        <strain evidence="5 6">KCTC 22435</strain>
    </source>
</reference>
<dbReference type="PANTHER" id="PTHR47504">
    <property type="entry name" value="RIGHT ORIGIN-BINDING PROTEIN"/>
    <property type="match status" value="1"/>
</dbReference>
<feature type="domain" description="HTH araC/xylS-type" evidence="4">
    <location>
        <begin position="11"/>
        <end position="109"/>
    </location>
</feature>
<dbReference type="EMBL" id="CP020472">
    <property type="protein sequence ID" value="ARD24107.1"/>
    <property type="molecule type" value="Genomic_DNA"/>
</dbReference>
<dbReference type="InterPro" id="IPR011256">
    <property type="entry name" value="Reg_factor_effector_dom_sf"/>
</dbReference>
<evidence type="ECO:0000259" key="4">
    <source>
        <dbReference type="PROSITE" id="PS01124"/>
    </source>
</evidence>
<evidence type="ECO:0000313" key="5">
    <source>
        <dbReference type="EMBL" id="ARD24107.1"/>
    </source>
</evidence>
<organism evidence="5 6">
    <name type="scientific">Shewanella japonica</name>
    <dbReference type="NCBI Taxonomy" id="93973"/>
    <lineage>
        <taxon>Bacteria</taxon>
        <taxon>Pseudomonadati</taxon>
        <taxon>Pseudomonadota</taxon>
        <taxon>Gammaproteobacteria</taxon>
        <taxon>Alteromonadales</taxon>
        <taxon>Shewanellaceae</taxon>
        <taxon>Shewanella</taxon>
    </lineage>
</organism>
<dbReference type="Pfam" id="PF06445">
    <property type="entry name" value="GyrI-like"/>
    <property type="match status" value="1"/>
</dbReference>
<dbReference type="SMART" id="SM00342">
    <property type="entry name" value="HTH_ARAC"/>
    <property type="match status" value="1"/>
</dbReference>
<dbReference type="RefSeq" id="WP_080917073.1">
    <property type="nucleotide sequence ID" value="NZ_CANMJJ010000013.1"/>
</dbReference>
<dbReference type="SMART" id="SM00871">
    <property type="entry name" value="AraC_E_bind"/>
    <property type="match status" value="1"/>
</dbReference>
<dbReference type="PROSITE" id="PS00041">
    <property type="entry name" value="HTH_ARAC_FAMILY_1"/>
    <property type="match status" value="1"/>
</dbReference>
<evidence type="ECO:0000313" key="6">
    <source>
        <dbReference type="Proteomes" id="UP000191820"/>
    </source>
</evidence>
<evidence type="ECO:0000256" key="1">
    <source>
        <dbReference type="ARBA" id="ARBA00023015"/>
    </source>
</evidence>
<gene>
    <name evidence="5" type="ORF">SJ2017_3875</name>
</gene>
<dbReference type="Proteomes" id="UP000191820">
    <property type="component" value="Chromosome"/>
</dbReference>
<dbReference type="Gene3D" id="1.10.10.60">
    <property type="entry name" value="Homeodomain-like"/>
    <property type="match status" value="2"/>
</dbReference>
<name>A0ABM6JRD6_9GAMM</name>
<keyword evidence="2" id="KW-0238">DNA-binding</keyword>
<dbReference type="PROSITE" id="PS01124">
    <property type="entry name" value="HTH_ARAC_FAMILY_2"/>
    <property type="match status" value="1"/>
</dbReference>
<dbReference type="InterPro" id="IPR018062">
    <property type="entry name" value="HTH_AraC-typ_CS"/>
</dbReference>
<protein>
    <submittedName>
        <fullName evidence="5">AraC family transcriptional regulator</fullName>
    </submittedName>
</protein>
<dbReference type="PRINTS" id="PR00032">
    <property type="entry name" value="HTHARAC"/>
</dbReference>
<dbReference type="InterPro" id="IPR020449">
    <property type="entry name" value="Tscrpt_reg_AraC-type_HTH"/>
</dbReference>
<dbReference type="SUPFAM" id="SSF46689">
    <property type="entry name" value="Homeodomain-like"/>
    <property type="match status" value="2"/>
</dbReference>
<keyword evidence="3" id="KW-0804">Transcription</keyword>
<evidence type="ECO:0000256" key="3">
    <source>
        <dbReference type="ARBA" id="ARBA00023163"/>
    </source>
</evidence>
<dbReference type="Gene3D" id="3.20.80.10">
    <property type="entry name" value="Regulatory factor, effector binding domain"/>
    <property type="match status" value="1"/>
</dbReference>
<dbReference type="SUPFAM" id="SSF55136">
    <property type="entry name" value="Probable bacterial effector-binding domain"/>
    <property type="match status" value="1"/>
</dbReference>
<evidence type="ECO:0000256" key="2">
    <source>
        <dbReference type="ARBA" id="ARBA00023125"/>
    </source>
</evidence>
<proteinExistence type="predicted"/>
<dbReference type="InterPro" id="IPR029442">
    <property type="entry name" value="GyrI-like"/>
</dbReference>
<dbReference type="InterPro" id="IPR018060">
    <property type="entry name" value="HTH_AraC"/>
</dbReference>
<dbReference type="PANTHER" id="PTHR47504:SF5">
    <property type="entry name" value="RIGHT ORIGIN-BINDING PROTEIN"/>
    <property type="match status" value="1"/>
</dbReference>
<keyword evidence="6" id="KW-1185">Reference proteome</keyword>
<dbReference type="InterPro" id="IPR009057">
    <property type="entry name" value="Homeodomain-like_sf"/>
</dbReference>
<sequence>MRGQSPYSRVERILEYIHRHIDQTLGLDDLVEVFGISRWQLQRIFQQQTGLNVAQYVRELKLSLAAEKVLTTHDRMLDIAYQFGFTSEVSFSRSFKQLFGLSPSQYRRRGTKVGLRNPITQRAEHFIDSTSLQTRIEHRPEFTVYGISSPLNGLLEASPNVATIVPNLWETLFSQLGESTECKAQLVGVVDTQQQTPEHANLHYWAALQIDAPSAETLQSYVTQAKLSSLVIPTQDYAVVSYHGLASGFSQLVEWLICDWLPQSGFDSVNGFELEHYGPLTSHIDTPTDMEYWLPIRTLP</sequence>
<dbReference type="Pfam" id="PF12833">
    <property type="entry name" value="HTH_18"/>
    <property type="match status" value="1"/>
</dbReference>
<keyword evidence="1" id="KW-0805">Transcription regulation</keyword>
<dbReference type="InterPro" id="IPR010499">
    <property type="entry name" value="AraC_E-bd"/>
</dbReference>
<dbReference type="InterPro" id="IPR050959">
    <property type="entry name" value="MarA-like"/>
</dbReference>
<accession>A0ABM6JRD6</accession>